<gene>
    <name evidence="3" type="ORF">PAPYR_7358</name>
</gene>
<dbReference type="PANTHER" id="PTHR19446">
    <property type="entry name" value="REVERSE TRANSCRIPTASES"/>
    <property type="match status" value="1"/>
</dbReference>
<dbReference type="InterPro" id="IPR043502">
    <property type="entry name" value="DNA/RNA_pol_sf"/>
</dbReference>
<feature type="compositionally biased region" description="Pro residues" evidence="1">
    <location>
        <begin position="420"/>
        <end position="429"/>
    </location>
</feature>
<dbReference type="CDD" id="cd01650">
    <property type="entry name" value="RT_nLTR_like"/>
    <property type="match status" value="1"/>
</dbReference>
<evidence type="ECO:0000259" key="2">
    <source>
        <dbReference type="PROSITE" id="PS50878"/>
    </source>
</evidence>
<organism evidence="3 4">
    <name type="scientific">Paratrimastix pyriformis</name>
    <dbReference type="NCBI Taxonomy" id="342808"/>
    <lineage>
        <taxon>Eukaryota</taxon>
        <taxon>Metamonada</taxon>
        <taxon>Preaxostyla</taxon>
        <taxon>Paratrimastigidae</taxon>
        <taxon>Paratrimastix</taxon>
    </lineage>
</organism>
<dbReference type="SUPFAM" id="SSF56672">
    <property type="entry name" value="DNA/RNA polymerases"/>
    <property type="match status" value="1"/>
</dbReference>
<protein>
    <submittedName>
        <fullName evidence="3">Reverse transcriptase (RNA-dependent DNA polymerase)</fullName>
    </submittedName>
</protein>
<dbReference type="Proteomes" id="UP001141327">
    <property type="component" value="Unassembled WGS sequence"/>
</dbReference>
<evidence type="ECO:0000313" key="3">
    <source>
        <dbReference type="EMBL" id="KAJ4457193.1"/>
    </source>
</evidence>
<dbReference type="InterPro" id="IPR000477">
    <property type="entry name" value="RT_dom"/>
</dbReference>
<feature type="domain" description="Reverse transcriptase" evidence="2">
    <location>
        <begin position="32"/>
        <end position="286"/>
    </location>
</feature>
<dbReference type="PROSITE" id="PS50878">
    <property type="entry name" value="RT_POL"/>
    <property type="match status" value="1"/>
</dbReference>
<keyword evidence="3" id="KW-0808">Transferase</keyword>
<sequence>MSAPGPDLFPYWAWKVTPDLSAQLLFDLFSFISTPGNRLPPAMLEACLHVFSKKPPSTSILDLRPISIPNTAVRILSSAVKTALLPFAEVLHPAQHGFIPERDIGDPIREVADRIYSHHRSSQPLISLFIDMRKAYDSVNRFSLITILHHFHIPDPILFAVSNLLQPTFCTTALQPPTRVPVERGVPQGSPLSPLLFVFMYDILISNLSHLSPAAFADDLYLASPTPGPLDDAYRSFTTFEAATGLALNRAKCVVLPVGNPPPFDTSSPWATVPVENSFRYLGILIGPSLSFPALLKTPTERIIERIGQLKALKLTFSQRLRAANTFLSPILSYLFRFIWFPPDSLHPIARLISEYVSPIPNALPPELISLPTSRGGMAPPLRHLPSLNLATLLSIPPTPPPLTQPQHPSFDLQDLLAEPPQPRPTPTP</sequence>
<reference evidence="3" key="1">
    <citation type="journal article" date="2022" name="bioRxiv">
        <title>Genomics of Preaxostyla Flagellates Illuminates Evolutionary Transitions and the Path Towards Mitochondrial Loss.</title>
        <authorList>
            <person name="Novak L.V.F."/>
            <person name="Treitli S.C."/>
            <person name="Pyrih J."/>
            <person name="Halakuc P."/>
            <person name="Pipaliya S.V."/>
            <person name="Vacek V."/>
            <person name="Brzon O."/>
            <person name="Soukal P."/>
            <person name="Eme L."/>
            <person name="Dacks J.B."/>
            <person name="Karnkowska A."/>
            <person name="Elias M."/>
            <person name="Hampl V."/>
        </authorList>
    </citation>
    <scope>NUCLEOTIDE SEQUENCE</scope>
    <source>
        <strain evidence="3">RCP-MX</strain>
    </source>
</reference>
<keyword evidence="3" id="KW-0548">Nucleotidyltransferase</keyword>
<evidence type="ECO:0000256" key="1">
    <source>
        <dbReference type="SAM" id="MobiDB-lite"/>
    </source>
</evidence>
<keyword evidence="3" id="KW-0695">RNA-directed DNA polymerase</keyword>
<name>A0ABQ8UEL5_9EUKA</name>
<proteinExistence type="predicted"/>
<dbReference type="EMBL" id="JAPMOS010000052">
    <property type="protein sequence ID" value="KAJ4457193.1"/>
    <property type="molecule type" value="Genomic_DNA"/>
</dbReference>
<evidence type="ECO:0000313" key="4">
    <source>
        <dbReference type="Proteomes" id="UP001141327"/>
    </source>
</evidence>
<keyword evidence="4" id="KW-1185">Reference proteome</keyword>
<dbReference type="GO" id="GO:0003964">
    <property type="term" value="F:RNA-directed DNA polymerase activity"/>
    <property type="evidence" value="ECO:0007669"/>
    <property type="project" value="UniProtKB-KW"/>
</dbReference>
<dbReference type="Pfam" id="PF00078">
    <property type="entry name" value="RVT_1"/>
    <property type="match status" value="1"/>
</dbReference>
<comment type="caution">
    <text evidence="3">The sequence shown here is derived from an EMBL/GenBank/DDBJ whole genome shotgun (WGS) entry which is preliminary data.</text>
</comment>
<accession>A0ABQ8UEL5</accession>
<feature type="region of interest" description="Disordered" evidence="1">
    <location>
        <begin position="396"/>
        <end position="429"/>
    </location>
</feature>